<dbReference type="EMBL" id="PCSR01000017">
    <property type="protein sequence ID" value="PIP53464.1"/>
    <property type="molecule type" value="Genomic_DNA"/>
</dbReference>
<evidence type="ECO:0000313" key="1">
    <source>
        <dbReference type="EMBL" id="PIP53464.1"/>
    </source>
</evidence>
<proteinExistence type="predicted"/>
<feature type="non-terminal residue" evidence="1">
    <location>
        <position position="262"/>
    </location>
</feature>
<name>A0A2H0B763_9BACT</name>
<accession>A0A2H0B763</accession>
<evidence type="ECO:0000313" key="2">
    <source>
        <dbReference type="Proteomes" id="UP000229459"/>
    </source>
</evidence>
<sequence>MKEFNIRGQIEVKLKLNIFLIIVLFAFLLTISIASAQTQTYILAPKNSSGGLYPDSTFYYQFNFTSDLACATVLLNHTETITMDNSGQNNVTIDLSSLNSAPSYICEYRNGTLKSVSPFNTNILGNAYIKNNITFVQKINFALGNIVDEVNAWWLRLNRNLDVKKINATNITLSDSVISNGTAQFTLEQLNASSSTVYYSDEVYLNKNASNSFNLNETKLNTSIWNLITNGSYSLFSDINTWITGNLTTAKTYTDTNVLGNL</sequence>
<reference evidence="1 2" key="1">
    <citation type="submission" date="2017-09" db="EMBL/GenBank/DDBJ databases">
        <title>Depth-based differentiation of microbial function through sediment-hosted aquifers and enrichment of novel symbionts in the deep terrestrial subsurface.</title>
        <authorList>
            <person name="Probst A.J."/>
            <person name="Ladd B."/>
            <person name="Jarett J.K."/>
            <person name="Geller-Mcgrath D.E."/>
            <person name="Sieber C.M."/>
            <person name="Emerson J.B."/>
            <person name="Anantharaman K."/>
            <person name="Thomas B.C."/>
            <person name="Malmstrom R."/>
            <person name="Stieglmeier M."/>
            <person name="Klingl A."/>
            <person name="Woyke T."/>
            <person name="Ryan C.M."/>
            <person name="Banfield J.F."/>
        </authorList>
    </citation>
    <scope>NUCLEOTIDE SEQUENCE [LARGE SCALE GENOMIC DNA]</scope>
    <source>
        <strain evidence="1">CG23_combo_of_CG06-09_8_20_14_all_34_8</strain>
    </source>
</reference>
<gene>
    <name evidence="1" type="ORF">COX08_00820</name>
</gene>
<dbReference type="AlphaFoldDB" id="A0A2H0B763"/>
<dbReference type="Proteomes" id="UP000229459">
    <property type="component" value="Unassembled WGS sequence"/>
</dbReference>
<organism evidence="1 2">
    <name type="scientific">Candidatus Beckwithbacteria bacterium CG23_combo_of_CG06-09_8_20_14_all_34_8</name>
    <dbReference type="NCBI Taxonomy" id="1974497"/>
    <lineage>
        <taxon>Bacteria</taxon>
        <taxon>Candidatus Beckwithiibacteriota</taxon>
    </lineage>
</organism>
<comment type="caution">
    <text evidence="1">The sequence shown here is derived from an EMBL/GenBank/DDBJ whole genome shotgun (WGS) entry which is preliminary data.</text>
</comment>
<protein>
    <submittedName>
        <fullName evidence="1">Uncharacterized protein</fullName>
    </submittedName>
</protein>